<evidence type="ECO:0000313" key="2">
    <source>
        <dbReference type="Proteomes" id="UP000054270"/>
    </source>
</evidence>
<name>A0A0D2P0G2_HYPSF</name>
<gene>
    <name evidence="1" type="ORF">HYPSUDRAFT_208954</name>
</gene>
<accession>A0A0D2P0G2</accession>
<evidence type="ECO:0000313" key="1">
    <source>
        <dbReference type="EMBL" id="KJA14150.1"/>
    </source>
</evidence>
<dbReference type="Proteomes" id="UP000054270">
    <property type="component" value="Unassembled WGS sequence"/>
</dbReference>
<proteinExistence type="predicted"/>
<dbReference type="EMBL" id="KN817692">
    <property type="protein sequence ID" value="KJA14150.1"/>
    <property type="molecule type" value="Genomic_DNA"/>
</dbReference>
<keyword evidence="2" id="KW-1185">Reference proteome</keyword>
<protein>
    <submittedName>
        <fullName evidence="1">Uncharacterized protein</fullName>
    </submittedName>
</protein>
<sequence>MTTIVYDASIVYSDYAYIRAAGSLRKRRTPSGIWLACCAVLLWCAARPRGRPLVAVFVFVSAFCHCHSRLVRLDPFPTPSFTPSPSVALPLLFRRPVVYAPVSAHVPSHPIPSHPPAARPITHYLPPI</sequence>
<dbReference type="AlphaFoldDB" id="A0A0D2P0G2"/>
<organism evidence="1 2">
    <name type="scientific">Hypholoma sublateritium (strain FD-334 SS-4)</name>
    <dbReference type="NCBI Taxonomy" id="945553"/>
    <lineage>
        <taxon>Eukaryota</taxon>
        <taxon>Fungi</taxon>
        <taxon>Dikarya</taxon>
        <taxon>Basidiomycota</taxon>
        <taxon>Agaricomycotina</taxon>
        <taxon>Agaricomycetes</taxon>
        <taxon>Agaricomycetidae</taxon>
        <taxon>Agaricales</taxon>
        <taxon>Agaricineae</taxon>
        <taxon>Strophariaceae</taxon>
        <taxon>Hypholoma</taxon>
    </lineage>
</organism>
<reference evidence="2" key="1">
    <citation type="submission" date="2014-04" db="EMBL/GenBank/DDBJ databases">
        <title>Evolutionary Origins and Diversification of the Mycorrhizal Mutualists.</title>
        <authorList>
            <consortium name="DOE Joint Genome Institute"/>
            <consortium name="Mycorrhizal Genomics Consortium"/>
            <person name="Kohler A."/>
            <person name="Kuo A."/>
            <person name="Nagy L.G."/>
            <person name="Floudas D."/>
            <person name="Copeland A."/>
            <person name="Barry K.W."/>
            <person name="Cichocki N."/>
            <person name="Veneault-Fourrey C."/>
            <person name="LaButti K."/>
            <person name="Lindquist E.A."/>
            <person name="Lipzen A."/>
            <person name="Lundell T."/>
            <person name="Morin E."/>
            <person name="Murat C."/>
            <person name="Riley R."/>
            <person name="Ohm R."/>
            <person name="Sun H."/>
            <person name="Tunlid A."/>
            <person name="Henrissat B."/>
            <person name="Grigoriev I.V."/>
            <person name="Hibbett D.S."/>
            <person name="Martin F."/>
        </authorList>
    </citation>
    <scope>NUCLEOTIDE SEQUENCE [LARGE SCALE GENOMIC DNA]</scope>
    <source>
        <strain evidence="2">FD-334 SS-4</strain>
    </source>
</reference>